<organism evidence="1 2">
    <name type="scientific">Spiromyces aspiralis</name>
    <dbReference type="NCBI Taxonomy" id="68401"/>
    <lineage>
        <taxon>Eukaryota</taxon>
        <taxon>Fungi</taxon>
        <taxon>Fungi incertae sedis</taxon>
        <taxon>Zoopagomycota</taxon>
        <taxon>Kickxellomycotina</taxon>
        <taxon>Kickxellomycetes</taxon>
        <taxon>Kickxellales</taxon>
        <taxon>Kickxellaceae</taxon>
        <taxon>Spiromyces</taxon>
    </lineage>
</organism>
<protein>
    <submittedName>
        <fullName evidence="1">Uncharacterized protein</fullName>
    </submittedName>
</protein>
<dbReference type="Proteomes" id="UP001145114">
    <property type="component" value="Unassembled WGS sequence"/>
</dbReference>
<proteinExistence type="predicted"/>
<evidence type="ECO:0000313" key="2">
    <source>
        <dbReference type="Proteomes" id="UP001145114"/>
    </source>
</evidence>
<name>A0ACC1HGA6_9FUNG</name>
<dbReference type="EMBL" id="JAMZIH010007569">
    <property type="protein sequence ID" value="KAJ1672969.1"/>
    <property type="molecule type" value="Genomic_DNA"/>
</dbReference>
<comment type="caution">
    <text evidence="1">The sequence shown here is derived from an EMBL/GenBank/DDBJ whole genome shotgun (WGS) entry which is preliminary data.</text>
</comment>
<keyword evidence="2" id="KW-1185">Reference proteome</keyword>
<sequence length="102" mass="11368">MASERPRTRASAYDGPYYHHRQQQHYDYDYPSRRGGHPYQQQQSSIVSSILPTAATLPAGAFSSSSPYTDTRYTAQQDPATVAYANEGGYSGTTEHQSPYEV</sequence>
<reference evidence="1" key="1">
    <citation type="submission" date="2022-06" db="EMBL/GenBank/DDBJ databases">
        <title>Phylogenomic reconstructions and comparative analyses of Kickxellomycotina fungi.</title>
        <authorList>
            <person name="Reynolds N.K."/>
            <person name="Stajich J.E."/>
            <person name="Barry K."/>
            <person name="Grigoriev I.V."/>
            <person name="Crous P."/>
            <person name="Smith M.E."/>
        </authorList>
    </citation>
    <scope>NUCLEOTIDE SEQUENCE</scope>
    <source>
        <strain evidence="1">RSA 2271</strain>
    </source>
</reference>
<evidence type="ECO:0000313" key="1">
    <source>
        <dbReference type="EMBL" id="KAJ1672969.1"/>
    </source>
</evidence>
<accession>A0ACC1HGA6</accession>
<gene>
    <name evidence="1" type="ORF">EV182_006142</name>
</gene>
<feature type="non-terminal residue" evidence="1">
    <location>
        <position position="102"/>
    </location>
</feature>